<dbReference type="AlphaFoldDB" id="A0A662ZLI2"/>
<dbReference type="InterPro" id="IPR036641">
    <property type="entry name" value="HPT_dom_sf"/>
</dbReference>
<evidence type="ECO:0000313" key="5">
    <source>
        <dbReference type="Proteomes" id="UP000243745"/>
    </source>
</evidence>
<evidence type="ECO:0000313" key="4">
    <source>
        <dbReference type="EMBL" id="SFP77586.1"/>
    </source>
</evidence>
<dbReference type="CDD" id="cd00088">
    <property type="entry name" value="HPT"/>
    <property type="match status" value="1"/>
</dbReference>
<keyword evidence="5" id="KW-1185">Reference proteome</keyword>
<organism evidence="4 5">
    <name type="scientific">Ruminobacter amylophilus</name>
    <dbReference type="NCBI Taxonomy" id="867"/>
    <lineage>
        <taxon>Bacteria</taxon>
        <taxon>Pseudomonadati</taxon>
        <taxon>Pseudomonadota</taxon>
        <taxon>Gammaproteobacteria</taxon>
        <taxon>Aeromonadales</taxon>
        <taxon>Succinivibrionaceae</taxon>
        <taxon>Ruminobacter</taxon>
    </lineage>
</organism>
<reference evidence="4 5" key="1">
    <citation type="submission" date="2016-10" db="EMBL/GenBank/DDBJ databases">
        <authorList>
            <person name="Varghese N."/>
            <person name="Submissions S."/>
        </authorList>
    </citation>
    <scope>NUCLEOTIDE SEQUENCE [LARGE SCALE GENOMIC DNA]</scope>
    <source>
        <strain evidence="4 5">DSM 1361</strain>
    </source>
</reference>
<dbReference type="EMBL" id="FOXF01000077">
    <property type="protein sequence ID" value="SFP77586.1"/>
    <property type="molecule type" value="Genomic_DNA"/>
</dbReference>
<proteinExistence type="predicted"/>
<dbReference type="RefSeq" id="WP_093143834.1">
    <property type="nucleotide sequence ID" value="NZ_FOXF01000077.1"/>
</dbReference>
<feature type="modified residue" description="Phosphohistidine" evidence="2">
    <location>
        <position position="55"/>
    </location>
</feature>
<dbReference type="InterPro" id="IPR008207">
    <property type="entry name" value="Sig_transdc_His_kin_Hpt_dom"/>
</dbReference>
<dbReference type="SUPFAM" id="SSF47226">
    <property type="entry name" value="Histidine-containing phosphotransfer domain, HPT domain"/>
    <property type="match status" value="1"/>
</dbReference>
<evidence type="ECO:0000259" key="3">
    <source>
        <dbReference type="PROSITE" id="PS50894"/>
    </source>
</evidence>
<protein>
    <submittedName>
        <fullName evidence="4">HPt (Histidine-containing phosphotransfer) domain-containing protein</fullName>
    </submittedName>
</protein>
<gene>
    <name evidence="4" type="ORF">SAMN02910344_02277</name>
</gene>
<sequence>MLIDKKELMFFLGDLGPEVLPSLIDVYLSDSENTIQKITDAVASGDYVSLAREVHTLKGVGSTYGATRIRELAVELDGRFKKGEELSELKSEIMQLIEVIRATNVEMRQIQSDVLEGKPV</sequence>
<dbReference type="OrthoDB" id="5600374at2"/>
<dbReference type="GO" id="GO:0000160">
    <property type="term" value="P:phosphorelay signal transduction system"/>
    <property type="evidence" value="ECO:0007669"/>
    <property type="project" value="UniProtKB-KW"/>
</dbReference>
<dbReference type="PROSITE" id="PS50894">
    <property type="entry name" value="HPT"/>
    <property type="match status" value="1"/>
</dbReference>
<accession>A0A662ZLI2</accession>
<keyword evidence="1" id="KW-0902">Two-component regulatory system</keyword>
<feature type="domain" description="HPt" evidence="3">
    <location>
        <begin position="16"/>
        <end position="114"/>
    </location>
</feature>
<keyword evidence="2" id="KW-0597">Phosphoprotein</keyword>
<dbReference type="Pfam" id="PF01627">
    <property type="entry name" value="Hpt"/>
    <property type="match status" value="1"/>
</dbReference>
<dbReference type="Proteomes" id="UP000243745">
    <property type="component" value="Unassembled WGS sequence"/>
</dbReference>
<evidence type="ECO:0000256" key="1">
    <source>
        <dbReference type="ARBA" id="ARBA00023012"/>
    </source>
</evidence>
<dbReference type="Gene3D" id="1.20.120.160">
    <property type="entry name" value="HPT domain"/>
    <property type="match status" value="1"/>
</dbReference>
<name>A0A662ZLI2_9GAMM</name>
<evidence type="ECO:0000256" key="2">
    <source>
        <dbReference type="PROSITE-ProRule" id="PRU00110"/>
    </source>
</evidence>
<dbReference type="GO" id="GO:0004672">
    <property type="term" value="F:protein kinase activity"/>
    <property type="evidence" value="ECO:0007669"/>
    <property type="project" value="UniProtKB-ARBA"/>
</dbReference>